<evidence type="ECO:0000313" key="2">
    <source>
        <dbReference type="EMBL" id="GBM57242.1"/>
    </source>
</evidence>
<reference evidence="2 3" key="1">
    <citation type="journal article" date="2019" name="Sci. Rep.">
        <title>Orb-weaving spider Araneus ventricosus genome elucidates the spidroin gene catalogue.</title>
        <authorList>
            <person name="Kono N."/>
            <person name="Nakamura H."/>
            <person name="Ohtoshi R."/>
            <person name="Moran D.A.P."/>
            <person name="Shinohara A."/>
            <person name="Yoshida Y."/>
            <person name="Fujiwara M."/>
            <person name="Mori M."/>
            <person name="Tomita M."/>
            <person name="Arakawa K."/>
        </authorList>
    </citation>
    <scope>NUCLEOTIDE SEQUENCE [LARGE SCALE GENOMIC DNA]</scope>
</reference>
<organism evidence="2 3">
    <name type="scientific">Araneus ventricosus</name>
    <name type="common">Orbweaver spider</name>
    <name type="synonym">Epeira ventricosa</name>
    <dbReference type="NCBI Taxonomy" id="182803"/>
    <lineage>
        <taxon>Eukaryota</taxon>
        <taxon>Metazoa</taxon>
        <taxon>Ecdysozoa</taxon>
        <taxon>Arthropoda</taxon>
        <taxon>Chelicerata</taxon>
        <taxon>Arachnida</taxon>
        <taxon>Araneae</taxon>
        <taxon>Araneomorphae</taxon>
        <taxon>Entelegynae</taxon>
        <taxon>Araneoidea</taxon>
        <taxon>Araneidae</taxon>
        <taxon>Araneus</taxon>
    </lineage>
</organism>
<comment type="caution">
    <text evidence="2">The sequence shown here is derived from an EMBL/GenBank/DDBJ whole genome shotgun (WGS) entry which is preliminary data.</text>
</comment>
<feature type="domain" description="Integrase catalytic" evidence="1">
    <location>
        <begin position="7"/>
        <end position="120"/>
    </location>
</feature>
<dbReference type="AlphaFoldDB" id="A0A4Y2GTC8"/>
<dbReference type="Pfam" id="PF00665">
    <property type="entry name" value="rve"/>
    <property type="match status" value="1"/>
</dbReference>
<keyword evidence="3" id="KW-1185">Reference proteome</keyword>
<dbReference type="SUPFAM" id="SSF53098">
    <property type="entry name" value="Ribonuclease H-like"/>
    <property type="match status" value="1"/>
</dbReference>
<dbReference type="PROSITE" id="PS50994">
    <property type="entry name" value="INTEGRASE"/>
    <property type="match status" value="1"/>
</dbReference>
<dbReference type="InterPro" id="IPR050951">
    <property type="entry name" value="Retrovirus_Pol_polyprotein"/>
</dbReference>
<protein>
    <recommendedName>
        <fullName evidence="1">Integrase catalytic domain-containing protein</fullName>
    </recommendedName>
</protein>
<dbReference type="PANTHER" id="PTHR37984">
    <property type="entry name" value="PROTEIN CBG26694"/>
    <property type="match status" value="1"/>
</dbReference>
<proteinExistence type="predicted"/>
<dbReference type="EMBL" id="BGPR01001585">
    <property type="protein sequence ID" value="GBM57242.1"/>
    <property type="molecule type" value="Genomic_DNA"/>
</dbReference>
<gene>
    <name evidence="2" type="ORF">AVEN_33482_1</name>
</gene>
<evidence type="ECO:0000313" key="3">
    <source>
        <dbReference type="Proteomes" id="UP000499080"/>
    </source>
</evidence>
<dbReference type="PANTHER" id="PTHR37984:SF15">
    <property type="entry name" value="INTEGRASE CATALYTIC DOMAIN-CONTAINING PROTEIN"/>
    <property type="match status" value="1"/>
</dbReference>
<dbReference type="Gene3D" id="3.30.420.10">
    <property type="entry name" value="Ribonuclease H-like superfamily/Ribonuclease H"/>
    <property type="match status" value="1"/>
</dbReference>
<name>A0A4Y2GTC8_ARAVE</name>
<dbReference type="OrthoDB" id="6434924at2759"/>
<dbReference type="GO" id="GO:0015074">
    <property type="term" value="P:DNA integration"/>
    <property type="evidence" value="ECO:0007669"/>
    <property type="project" value="InterPro"/>
</dbReference>
<dbReference type="InterPro" id="IPR001584">
    <property type="entry name" value="Integrase_cat-core"/>
</dbReference>
<sequence length="136" mass="15413">MRGDKKKDNTPIEWSPDLNDAFEKSKENLIGPLPESDGKNYCLTVIDRATRWPEPYPISDMTAQTVATTLISEWIARFGCPEHITTDQGRQFESEVFRQIARLLGAEKLRTSPYHHQSNGLELASITEMCLKSSTN</sequence>
<accession>A0A4Y2GTC8</accession>
<dbReference type="GO" id="GO:0003676">
    <property type="term" value="F:nucleic acid binding"/>
    <property type="evidence" value="ECO:0007669"/>
    <property type="project" value="InterPro"/>
</dbReference>
<dbReference type="InterPro" id="IPR012337">
    <property type="entry name" value="RNaseH-like_sf"/>
</dbReference>
<dbReference type="InterPro" id="IPR036397">
    <property type="entry name" value="RNaseH_sf"/>
</dbReference>
<dbReference type="Proteomes" id="UP000499080">
    <property type="component" value="Unassembled WGS sequence"/>
</dbReference>
<evidence type="ECO:0000259" key="1">
    <source>
        <dbReference type="PROSITE" id="PS50994"/>
    </source>
</evidence>